<dbReference type="AlphaFoldDB" id="A0A6S6I286"/>
<dbReference type="Pfam" id="PF04488">
    <property type="entry name" value="Gly_transf_sug"/>
    <property type="match status" value="1"/>
</dbReference>
<dbReference type="InterPro" id="IPR029044">
    <property type="entry name" value="Nucleotide-diphossugar_trans"/>
</dbReference>
<dbReference type="PANTHER" id="PTHR32385">
    <property type="entry name" value="MANNOSYL PHOSPHORYLINOSITOL CERAMIDE SYNTHASE"/>
    <property type="match status" value="1"/>
</dbReference>
<dbReference type="GO" id="GO:0000030">
    <property type="term" value="F:mannosyltransferase activity"/>
    <property type="evidence" value="ECO:0007669"/>
    <property type="project" value="TreeGrafter"/>
</dbReference>
<dbReference type="InterPro" id="IPR007577">
    <property type="entry name" value="GlycoTrfase_DXD_sugar-bd_CS"/>
</dbReference>
<dbReference type="GO" id="GO:0051999">
    <property type="term" value="P:mannosyl-inositol phosphorylceramide biosynthetic process"/>
    <property type="evidence" value="ECO:0007669"/>
    <property type="project" value="TreeGrafter"/>
</dbReference>
<reference evidence="2" key="1">
    <citation type="submission" date="2020-02" db="EMBL/GenBank/DDBJ databases">
        <title>Development of a multiplex PCR-based assay for rapid serotyping of Erysipelothrix species.</title>
        <authorList>
            <person name="Shimoji Y."/>
            <person name="Shiraiwa K."/>
            <person name="Tominaga H."/>
            <person name="Nishikawa S."/>
            <person name="Eguchi M."/>
            <person name="Hikono H."/>
            <person name="Ogawa Y."/>
        </authorList>
    </citation>
    <scope>NUCLEOTIDE SEQUENCE</scope>
    <source>
        <strain evidence="2">Kaparek</strain>
    </source>
</reference>
<proteinExistence type="predicted"/>
<accession>A0A6S6I286</accession>
<dbReference type="PANTHER" id="PTHR32385:SF15">
    <property type="entry name" value="INOSITOL PHOSPHOCERAMIDE MANNOSYLTRANSFERASE 1"/>
    <property type="match status" value="1"/>
</dbReference>
<evidence type="ECO:0000256" key="1">
    <source>
        <dbReference type="ARBA" id="ARBA00022679"/>
    </source>
</evidence>
<dbReference type="Gene3D" id="3.90.550.20">
    <property type="match status" value="1"/>
</dbReference>
<keyword evidence="1 2" id="KW-0808">Transferase</keyword>
<dbReference type="RefSeq" id="WP_332269928.1">
    <property type="nucleotide sequence ID" value="NZ_JAYEPP010000009.1"/>
</dbReference>
<dbReference type="GO" id="GO:0016020">
    <property type="term" value="C:membrane"/>
    <property type="evidence" value="ECO:0007669"/>
    <property type="project" value="GOC"/>
</dbReference>
<evidence type="ECO:0000313" key="2">
    <source>
        <dbReference type="EMBL" id="BCB22647.1"/>
    </source>
</evidence>
<dbReference type="SUPFAM" id="SSF53448">
    <property type="entry name" value="Nucleotide-diphospho-sugar transferases"/>
    <property type="match status" value="1"/>
</dbReference>
<dbReference type="InterPro" id="IPR051706">
    <property type="entry name" value="Glycosyltransferase_domain"/>
</dbReference>
<dbReference type="EMBL" id="LC528601">
    <property type="protein sequence ID" value="BCB22647.1"/>
    <property type="molecule type" value="Genomic_DNA"/>
</dbReference>
<name>A0A6S6I286_ERYRH</name>
<organism evidence="2">
    <name type="scientific">Erysipelothrix rhusiopathiae</name>
    <dbReference type="NCBI Taxonomy" id="1648"/>
    <lineage>
        <taxon>Bacteria</taxon>
        <taxon>Bacillati</taxon>
        <taxon>Bacillota</taxon>
        <taxon>Erysipelotrichia</taxon>
        <taxon>Erysipelotrichales</taxon>
        <taxon>Erysipelotrichaceae</taxon>
        <taxon>Erysipelothrix</taxon>
    </lineage>
</organism>
<protein>
    <submittedName>
        <fullName evidence="2">Glycosyl transferase</fullName>
    </submittedName>
</protein>
<sequence>MVNNKIIHFCWFGMGKMPDEVSKTVNNWKKILHDYEFMLWDESTFNVNMHPYTKEAYNHKKYAYVTDYVRLYVLKLYGGIYMDTDVDVIKSLDIFLENRAFTGCESDQMCVTGIMGAVPNHPWINDLISHYDNLHFENNGELSLIPNTKFITEVTIQKYGWKQENIYQELQHGLVIYPFNVLCAKNWETGKIEISDDTYTIHNFSGSWLSKRQKSTKKVKSFIKNLLKKIVGENNYKKIINKKRKMDL</sequence>